<protein>
    <submittedName>
        <fullName evidence="2">Uncharacterized protein</fullName>
    </submittedName>
</protein>
<feature type="compositionally biased region" description="Gly residues" evidence="1">
    <location>
        <begin position="119"/>
        <end position="133"/>
    </location>
</feature>
<gene>
    <name evidence="2" type="ORF">HCN56_17545</name>
</gene>
<evidence type="ECO:0000313" key="2">
    <source>
        <dbReference type="EMBL" id="NJQ07341.1"/>
    </source>
</evidence>
<dbReference type="RefSeq" id="WP_167972248.1">
    <property type="nucleotide sequence ID" value="NZ_BHZG01000104.1"/>
</dbReference>
<feature type="region of interest" description="Disordered" evidence="1">
    <location>
        <begin position="116"/>
        <end position="139"/>
    </location>
</feature>
<dbReference type="EMBL" id="JAAVJD010000151">
    <property type="protein sequence ID" value="NJQ07341.1"/>
    <property type="molecule type" value="Genomic_DNA"/>
</dbReference>
<evidence type="ECO:0000256" key="1">
    <source>
        <dbReference type="SAM" id="MobiDB-lite"/>
    </source>
</evidence>
<accession>A0A7X6D356</accession>
<dbReference type="AlphaFoldDB" id="A0A7X6D356"/>
<proteinExistence type="predicted"/>
<feature type="compositionally biased region" description="Low complexity" evidence="1">
    <location>
        <begin position="160"/>
        <end position="184"/>
    </location>
</feature>
<dbReference type="Proteomes" id="UP000578686">
    <property type="component" value="Unassembled WGS sequence"/>
</dbReference>
<evidence type="ECO:0000313" key="3">
    <source>
        <dbReference type="Proteomes" id="UP000578686"/>
    </source>
</evidence>
<reference evidence="2 3" key="1">
    <citation type="submission" date="2020-03" db="EMBL/GenBank/DDBJ databases">
        <title>Draft genome of Streptomyces sp. ventii, isolated from the Axial Seamount in the Pacific Ocean, and resequencing of the two type strains Streptomyces lonarensis strain NCL 716 and Streptomyces bohaiensis strain 11A07.</title>
        <authorList>
            <person name="Loughran R.M."/>
            <person name="Pfannmuller K.M."/>
            <person name="Wasson B.J."/>
            <person name="Deadmond M.C."/>
            <person name="Paddock B.E."/>
            <person name="Koyack M.J."/>
            <person name="Gallegos D.A."/>
            <person name="Mitchell E.A."/>
            <person name="Ushijima B."/>
            <person name="Saw J.H."/>
            <person name="Mcphail K.L."/>
            <person name="Videau P."/>
        </authorList>
    </citation>
    <scope>NUCLEOTIDE SEQUENCE [LARGE SCALE GENOMIC DNA]</scope>
    <source>
        <strain evidence="2 3">NCL716</strain>
    </source>
</reference>
<sequence>MDVDVSSVPGYLYWWALRRAKAGGRAATGVVDTALEAAAARLAAVVRQRLGAHDALEGVEEEAAVAAAADTEGAEPAELSDDTRGALVYAVKRATSKDPDFAARLADALAAVEQAGPGDPAGGGVSSLGGGTTAGRDVSVSAGGAGAVAVGGNAGDISLGQPAATPPADAGQAPGPSAPGPQAS</sequence>
<feature type="region of interest" description="Disordered" evidence="1">
    <location>
        <begin position="151"/>
        <end position="184"/>
    </location>
</feature>
<keyword evidence="3" id="KW-1185">Reference proteome</keyword>
<organism evidence="2 3">
    <name type="scientific">Streptomyces lonarensis</name>
    <dbReference type="NCBI Taxonomy" id="700599"/>
    <lineage>
        <taxon>Bacteria</taxon>
        <taxon>Bacillati</taxon>
        <taxon>Actinomycetota</taxon>
        <taxon>Actinomycetes</taxon>
        <taxon>Kitasatosporales</taxon>
        <taxon>Streptomycetaceae</taxon>
        <taxon>Streptomyces</taxon>
    </lineage>
</organism>
<name>A0A7X6D356_9ACTN</name>
<comment type="caution">
    <text evidence="2">The sequence shown here is derived from an EMBL/GenBank/DDBJ whole genome shotgun (WGS) entry which is preliminary data.</text>
</comment>